<proteinExistence type="predicted"/>
<evidence type="ECO:0000313" key="2">
    <source>
        <dbReference type="EMBL" id="TGZ47508.1"/>
    </source>
</evidence>
<evidence type="ECO:0000256" key="1">
    <source>
        <dbReference type="SAM" id="MobiDB-lite"/>
    </source>
</evidence>
<feature type="region of interest" description="Disordered" evidence="1">
    <location>
        <begin position="69"/>
        <end position="97"/>
    </location>
</feature>
<comment type="caution">
    <text evidence="2">The sequence shown here is derived from an EMBL/GenBank/DDBJ whole genome shotgun (WGS) entry which is preliminary data.</text>
</comment>
<gene>
    <name evidence="2" type="ORF">DBV15_00002</name>
</gene>
<dbReference type="AlphaFoldDB" id="A0A4S2KIK3"/>
<feature type="compositionally biased region" description="Basic residues" evidence="1">
    <location>
        <begin position="79"/>
        <end position="97"/>
    </location>
</feature>
<accession>A0A4S2KIK3</accession>
<protein>
    <submittedName>
        <fullName evidence="2">Uncharacterized protein</fullName>
    </submittedName>
</protein>
<name>A0A4S2KIK3_9HYME</name>
<sequence>CVPGKGSFQRQAREKARKSAFREAQFLREARAGIHRDSAPRLSHRRARGVFSRNRICAATFLAAPSGHRDVHCSSSRVERKRSLKMRPGLRRATRRGMRIGKKVARTRRLNGDANCTRG</sequence>
<organism evidence="2 3">
    <name type="scientific">Temnothorax longispinosus</name>
    <dbReference type="NCBI Taxonomy" id="300112"/>
    <lineage>
        <taxon>Eukaryota</taxon>
        <taxon>Metazoa</taxon>
        <taxon>Ecdysozoa</taxon>
        <taxon>Arthropoda</taxon>
        <taxon>Hexapoda</taxon>
        <taxon>Insecta</taxon>
        <taxon>Pterygota</taxon>
        <taxon>Neoptera</taxon>
        <taxon>Endopterygota</taxon>
        <taxon>Hymenoptera</taxon>
        <taxon>Apocrita</taxon>
        <taxon>Aculeata</taxon>
        <taxon>Formicoidea</taxon>
        <taxon>Formicidae</taxon>
        <taxon>Myrmicinae</taxon>
        <taxon>Temnothorax</taxon>
    </lineage>
</organism>
<evidence type="ECO:0000313" key="3">
    <source>
        <dbReference type="Proteomes" id="UP000310200"/>
    </source>
</evidence>
<feature type="non-terminal residue" evidence="2">
    <location>
        <position position="1"/>
    </location>
</feature>
<keyword evidence="3" id="KW-1185">Reference proteome</keyword>
<reference evidence="2 3" key="1">
    <citation type="journal article" date="2019" name="Philos. Trans. R. Soc. Lond., B, Biol. Sci.">
        <title>Ant behaviour and brain gene expression of defending hosts depend on the ecological success of the intruding social parasite.</title>
        <authorList>
            <person name="Kaur R."/>
            <person name="Stoldt M."/>
            <person name="Jongepier E."/>
            <person name="Feldmeyer B."/>
            <person name="Menzel F."/>
            <person name="Bornberg-Bauer E."/>
            <person name="Foitzik S."/>
        </authorList>
    </citation>
    <scope>NUCLEOTIDE SEQUENCE [LARGE SCALE GENOMIC DNA]</scope>
    <source>
        <tissue evidence="2">Whole body</tissue>
    </source>
</reference>
<dbReference type="EMBL" id="QBLH01002732">
    <property type="protein sequence ID" value="TGZ47508.1"/>
    <property type="molecule type" value="Genomic_DNA"/>
</dbReference>
<dbReference type="Proteomes" id="UP000310200">
    <property type="component" value="Unassembled WGS sequence"/>
</dbReference>